<gene>
    <name evidence="7" type="ORF">CLV37_102205</name>
</gene>
<comment type="subcellular location">
    <subcellularLocation>
        <location evidence="1">Membrane</location>
        <topology evidence="1">Multi-pass membrane protein</topology>
    </subcellularLocation>
</comment>
<keyword evidence="3 5" id="KW-1133">Transmembrane helix</keyword>
<evidence type="ECO:0000313" key="8">
    <source>
        <dbReference type="Proteomes" id="UP000238083"/>
    </source>
</evidence>
<evidence type="ECO:0000256" key="4">
    <source>
        <dbReference type="ARBA" id="ARBA00023136"/>
    </source>
</evidence>
<dbReference type="AlphaFoldDB" id="A0A2T0R7V3"/>
<sequence length="181" mass="18008">MMAAQLLFLVGTVLLLVAGTAKLRHPAGTAQALRTQGLPGDARLVRALGGAEVLVAAGSLAGLAVAAWASAALYAGFTGFVVLALTRRRPLSSCGCFGEPDLPPTRVHVAVTAALALAAGAAALGPARGLNAALAAPAAQAVATLLVAAVLTGLTLLVLTALPRLVAARHLVRPPIRRTPA</sequence>
<keyword evidence="2 5" id="KW-0812">Transmembrane</keyword>
<keyword evidence="8" id="KW-1185">Reference proteome</keyword>
<feature type="transmembrane region" description="Helical" evidence="5">
    <location>
        <begin position="107"/>
        <end position="127"/>
    </location>
</feature>
<feature type="transmembrane region" description="Helical" evidence="5">
    <location>
        <begin position="53"/>
        <end position="86"/>
    </location>
</feature>
<evidence type="ECO:0000256" key="2">
    <source>
        <dbReference type="ARBA" id="ARBA00022692"/>
    </source>
</evidence>
<reference evidence="7 8" key="1">
    <citation type="submission" date="2018-03" db="EMBL/GenBank/DDBJ databases">
        <title>Genomic Encyclopedia of Archaeal and Bacterial Type Strains, Phase II (KMG-II): from individual species to whole genera.</title>
        <authorList>
            <person name="Goeker M."/>
        </authorList>
    </citation>
    <scope>NUCLEOTIDE SEQUENCE [LARGE SCALE GENOMIC DNA]</scope>
    <source>
        <strain evidence="7 8">DSM 19711</strain>
    </source>
</reference>
<organism evidence="7 8">
    <name type="scientific">Kineococcus rhizosphaerae</name>
    <dbReference type="NCBI Taxonomy" id="559628"/>
    <lineage>
        <taxon>Bacteria</taxon>
        <taxon>Bacillati</taxon>
        <taxon>Actinomycetota</taxon>
        <taxon>Actinomycetes</taxon>
        <taxon>Kineosporiales</taxon>
        <taxon>Kineosporiaceae</taxon>
        <taxon>Kineococcus</taxon>
    </lineage>
</organism>
<protein>
    <recommendedName>
        <fullName evidence="6">Methylamine utilisation protein MauE domain-containing protein</fullName>
    </recommendedName>
</protein>
<comment type="caution">
    <text evidence="7">The sequence shown here is derived from an EMBL/GenBank/DDBJ whole genome shotgun (WGS) entry which is preliminary data.</text>
</comment>
<dbReference type="InterPro" id="IPR009908">
    <property type="entry name" value="Methylamine_util_MauE"/>
</dbReference>
<evidence type="ECO:0000256" key="5">
    <source>
        <dbReference type="SAM" id="Phobius"/>
    </source>
</evidence>
<evidence type="ECO:0000256" key="1">
    <source>
        <dbReference type="ARBA" id="ARBA00004141"/>
    </source>
</evidence>
<dbReference type="OrthoDB" id="4869302at2"/>
<accession>A0A2T0R7V3</accession>
<proteinExistence type="predicted"/>
<evidence type="ECO:0000256" key="3">
    <source>
        <dbReference type="ARBA" id="ARBA00022989"/>
    </source>
</evidence>
<evidence type="ECO:0000259" key="6">
    <source>
        <dbReference type="Pfam" id="PF07291"/>
    </source>
</evidence>
<keyword evidence="4 5" id="KW-0472">Membrane</keyword>
<evidence type="ECO:0000313" key="7">
    <source>
        <dbReference type="EMBL" id="PRY17246.1"/>
    </source>
</evidence>
<feature type="transmembrane region" description="Helical" evidence="5">
    <location>
        <begin position="139"/>
        <end position="162"/>
    </location>
</feature>
<dbReference type="EMBL" id="PVZF01000002">
    <property type="protein sequence ID" value="PRY17246.1"/>
    <property type="molecule type" value="Genomic_DNA"/>
</dbReference>
<name>A0A2T0R7V3_9ACTN</name>
<dbReference type="GO" id="GO:0030416">
    <property type="term" value="P:methylamine metabolic process"/>
    <property type="evidence" value="ECO:0007669"/>
    <property type="project" value="InterPro"/>
</dbReference>
<dbReference type="GO" id="GO:0016020">
    <property type="term" value="C:membrane"/>
    <property type="evidence" value="ECO:0007669"/>
    <property type="project" value="UniProtKB-SubCell"/>
</dbReference>
<feature type="domain" description="Methylamine utilisation protein MauE" evidence="6">
    <location>
        <begin position="7"/>
        <end position="123"/>
    </location>
</feature>
<dbReference type="Proteomes" id="UP000238083">
    <property type="component" value="Unassembled WGS sequence"/>
</dbReference>
<dbReference type="Pfam" id="PF07291">
    <property type="entry name" value="MauE"/>
    <property type="match status" value="1"/>
</dbReference>